<dbReference type="PANTHER" id="PTHR42812">
    <property type="entry name" value="BETA-XYLOSIDASE"/>
    <property type="match status" value="1"/>
</dbReference>
<evidence type="ECO:0000313" key="7">
    <source>
        <dbReference type="Proteomes" id="UP001252875"/>
    </source>
</evidence>
<dbReference type="CDD" id="cd18617">
    <property type="entry name" value="GH43_XynB-like"/>
    <property type="match status" value="1"/>
</dbReference>
<sequence>MVTHYQNPILRGMYPDPSIVLVEDTYYLVNSTFEYYPGIALSKSTDLLNWTKLPSVVTQKEQADLTQAKSNEGIFAVCIRYFDGYFYVITTNFAEFKNFIIKGSLTSNGEILWENQRIEIDIMGIDPDLYQENGRTYVTFTGYIDDQGTKAIQMAEINLTTGEILRGPEVISFGTGGRDVEGPHILKQKDAYYLLAAEGGTGVGHMITMFKSDNLWGPYEDNQTINPLFTNRDRADEPLQNIGHADLFQDTKGNWWLTCLGTRPAAVGFKQITNLGRETLLYPVIWKDEWPEIYTGVPSETVDLNNYPEHQAALTNEQQIASFTDHFDAPALNPEWLSLRAPLNQRMLLENGKLTLKGNTTTIAQEATPAFLGLRQTEHAEAFTVNVDEKSALKNGAFGIVSLINNTHFAALLVSEESRKLVVTRYQKVEDLIVEEKLGELDTLPTQFELINQAETKTFRVTDGKKTIHFETSALHFSNEAIAALNTGDIQGVYALDGAEFVIDSVTRAALKK</sequence>
<evidence type="ECO:0000256" key="3">
    <source>
        <dbReference type="ARBA" id="ARBA00023295"/>
    </source>
</evidence>
<dbReference type="Proteomes" id="UP001252875">
    <property type="component" value="Unassembled WGS sequence"/>
</dbReference>
<dbReference type="InterPro" id="IPR013320">
    <property type="entry name" value="ConA-like_dom_sf"/>
</dbReference>
<evidence type="ECO:0000256" key="4">
    <source>
        <dbReference type="RuleBase" id="RU361187"/>
    </source>
</evidence>
<comment type="similarity">
    <text evidence="1 4">Belongs to the glycosyl hydrolase 43 family.</text>
</comment>
<feature type="domain" description="Beta-xylosidase C-terminal Concanavalin A-like" evidence="5">
    <location>
        <begin position="324"/>
        <end position="497"/>
    </location>
</feature>
<evidence type="ECO:0000256" key="2">
    <source>
        <dbReference type="ARBA" id="ARBA00022801"/>
    </source>
</evidence>
<dbReference type="SUPFAM" id="SSF75005">
    <property type="entry name" value="Arabinanase/levansucrase/invertase"/>
    <property type="match status" value="1"/>
</dbReference>
<protein>
    <submittedName>
        <fullName evidence="6">Family 43 glycosylhydrolase</fullName>
    </submittedName>
</protein>
<keyword evidence="7" id="KW-1185">Reference proteome</keyword>
<dbReference type="RefSeq" id="WP_311821235.1">
    <property type="nucleotide sequence ID" value="NZ_JARPYF010000001.1"/>
</dbReference>
<keyword evidence="3 4" id="KW-0326">Glycosidase</keyword>
<dbReference type="Gene3D" id="2.115.10.20">
    <property type="entry name" value="Glycosyl hydrolase domain, family 43"/>
    <property type="match status" value="1"/>
</dbReference>
<organism evidence="6 7">
    <name type="scientific">Enterococcus hulanensis</name>
    <dbReference type="NCBI Taxonomy" id="2559929"/>
    <lineage>
        <taxon>Bacteria</taxon>
        <taxon>Bacillati</taxon>
        <taxon>Bacillota</taxon>
        <taxon>Bacilli</taxon>
        <taxon>Lactobacillales</taxon>
        <taxon>Enterococcaceae</taxon>
        <taxon>Enterococcus</taxon>
    </lineage>
</organism>
<dbReference type="EMBL" id="JARPYI010000001">
    <property type="protein sequence ID" value="MDT2598469.1"/>
    <property type="molecule type" value="Genomic_DNA"/>
</dbReference>
<reference evidence="6 7" key="1">
    <citation type="submission" date="2023-03" db="EMBL/GenBank/DDBJ databases">
        <authorList>
            <person name="Shen W."/>
            <person name="Cai J."/>
        </authorList>
    </citation>
    <scope>NUCLEOTIDE SEQUENCE [LARGE SCALE GENOMIC DNA]</scope>
    <source>
        <strain evidence="6 7">D6-4</strain>
    </source>
</reference>
<dbReference type="PANTHER" id="PTHR42812:SF12">
    <property type="entry name" value="BETA-XYLOSIDASE-RELATED"/>
    <property type="match status" value="1"/>
</dbReference>
<dbReference type="Gene3D" id="2.60.120.200">
    <property type="match status" value="1"/>
</dbReference>
<proteinExistence type="inferred from homology"/>
<dbReference type="InterPro" id="IPR023296">
    <property type="entry name" value="Glyco_hydro_beta-prop_sf"/>
</dbReference>
<dbReference type="SUPFAM" id="SSF49899">
    <property type="entry name" value="Concanavalin A-like lectins/glucanases"/>
    <property type="match status" value="1"/>
</dbReference>
<accession>A0ABU3EUF4</accession>
<keyword evidence="2 4" id="KW-0378">Hydrolase</keyword>
<dbReference type="InterPro" id="IPR051795">
    <property type="entry name" value="Glycosyl_Hydrlase_43"/>
</dbReference>
<dbReference type="InterPro" id="IPR006710">
    <property type="entry name" value="Glyco_hydro_43"/>
</dbReference>
<evidence type="ECO:0000313" key="6">
    <source>
        <dbReference type="EMBL" id="MDT2598469.1"/>
    </source>
</evidence>
<name>A0ABU3EUF4_9ENTE</name>
<evidence type="ECO:0000259" key="5">
    <source>
        <dbReference type="Pfam" id="PF17851"/>
    </source>
</evidence>
<dbReference type="Pfam" id="PF04616">
    <property type="entry name" value="Glyco_hydro_43"/>
    <property type="match status" value="1"/>
</dbReference>
<comment type="caution">
    <text evidence="6">The sequence shown here is derived from an EMBL/GenBank/DDBJ whole genome shotgun (WGS) entry which is preliminary data.</text>
</comment>
<dbReference type="Pfam" id="PF17851">
    <property type="entry name" value="GH43_C2"/>
    <property type="match status" value="1"/>
</dbReference>
<gene>
    <name evidence="6" type="ORF">P7D85_01710</name>
</gene>
<dbReference type="InterPro" id="IPR041542">
    <property type="entry name" value="GH43_C2"/>
</dbReference>
<evidence type="ECO:0000256" key="1">
    <source>
        <dbReference type="ARBA" id="ARBA00009865"/>
    </source>
</evidence>